<gene>
    <name evidence="2" type="ORF">DFP72DRAFT_844890</name>
</gene>
<evidence type="ECO:0000313" key="3">
    <source>
        <dbReference type="Proteomes" id="UP000521943"/>
    </source>
</evidence>
<comment type="caution">
    <text evidence="2">The sequence shown here is derived from an EMBL/GenBank/DDBJ whole genome shotgun (WGS) entry which is preliminary data.</text>
</comment>
<feature type="compositionally biased region" description="Polar residues" evidence="1">
    <location>
        <begin position="83"/>
        <end position="92"/>
    </location>
</feature>
<proteinExistence type="predicted"/>
<dbReference type="EMBL" id="JACGCI010000018">
    <property type="protein sequence ID" value="KAF6758498.1"/>
    <property type="molecule type" value="Genomic_DNA"/>
</dbReference>
<feature type="region of interest" description="Disordered" evidence="1">
    <location>
        <begin position="43"/>
        <end position="156"/>
    </location>
</feature>
<evidence type="ECO:0000256" key="1">
    <source>
        <dbReference type="SAM" id="MobiDB-lite"/>
    </source>
</evidence>
<dbReference type="AlphaFoldDB" id="A0A8H6I6Q2"/>
<feature type="compositionally biased region" description="Low complexity" evidence="1">
    <location>
        <begin position="135"/>
        <end position="156"/>
    </location>
</feature>
<name>A0A8H6I6Q2_9AGAR</name>
<feature type="region of interest" description="Disordered" evidence="1">
    <location>
        <begin position="1"/>
        <end position="24"/>
    </location>
</feature>
<sequence length="244" mass="26370">MGKQSATSAATVKPTTTLMEPGMDSRVQLIKRGDQRAPALIMTLPSPQPESTSGFQTTDFRLLTPTSTPVPPTYYAEPPATPSCQRSPSPLENQPPRCPPTPPGLPPPSITNMPQSHLQQKKAETSGWVREEAFRTPTPESSRAPSRTPSRASTPERYLTSADFALPPGKNQSGSVVPDLTLCIMRELLAINSPRMSNVMALRTQPPFAAGQGFLQVLSTRDLWARNQNTLVEPVIVTQAASTT</sequence>
<feature type="compositionally biased region" description="Pro residues" evidence="1">
    <location>
        <begin position="96"/>
        <end position="109"/>
    </location>
</feature>
<organism evidence="2 3">
    <name type="scientific">Ephemerocybe angulata</name>
    <dbReference type="NCBI Taxonomy" id="980116"/>
    <lineage>
        <taxon>Eukaryota</taxon>
        <taxon>Fungi</taxon>
        <taxon>Dikarya</taxon>
        <taxon>Basidiomycota</taxon>
        <taxon>Agaricomycotina</taxon>
        <taxon>Agaricomycetes</taxon>
        <taxon>Agaricomycetidae</taxon>
        <taxon>Agaricales</taxon>
        <taxon>Agaricineae</taxon>
        <taxon>Psathyrellaceae</taxon>
        <taxon>Ephemerocybe</taxon>
    </lineage>
</organism>
<protein>
    <submittedName>
        <fullName evidence="2">Uncharacterized protein</fullName>
    </submittedName>
</protein>
<accession>A0A8H6I6Q2</accession>
<feature type="compositionally biased region" description="Polar residues" evidence="1">
    <location>
        <begin position="1"/>
        <end position="18"/>
    </location>
</feature>
<feature type="compositionally biased region" description="Basic and acidic residues" evidence="1">
    <location>
        <begin position="121"/>
        <end position="134"/>
    </location>
</feature>
<keyword evidence="3" id="KW-1185">Reference proteome</keyword>
<dbReference type="Proteomes" id="UP000521943">
    <property type="component" value="Unassembled WGS sequence"/>
</dbReference>
<reference evidence="2 3" key="1">
    <citation type="submission" date="2020-07" db="EMBL/GenBank/DDBJ databases">
        <title>Comparative genomics of pyrophilous fungi reveals a link between fire events and developmental genes.</title>
        <authorList>
            <consortium name="DOE Joint Genome Institute"/>
            <person name="Steindorff A.S."/>
            <person name="Carver A."/>
            <person name="Calhoun S."/>
            <person name="Stillman K."/>
            <person name="Liu H."/>
            <person name="Lipzen A."/>
            <person name="Pangilinan J."/>
            <person name="Labutti K."/>
            <person name="Bruns T.D."/>
            <person name="Grigoriev I.V."/>
        </authorList>
    </citation>
    <scope>NUCLEOTIDE SEQUENCE [LARGE SCALE GENOMIC DNA]</scope>
    <source>
        <strain evidence="2 3">CBS 144469</strain>
    </source>
</reference>
<evidence type="ECO:0000313" key="2">
    <source>
        <dbReference type="EMBL" id="KAF6758498.1"/>
    </source>
</evidence>
<feature type="compositionally biased region" description="Polar residues" evidence="1">
    <location>
        <begin position="49"/>
        <end position="59"/>
    </location>
</feature>